<evidence type="ECO:0000313" key="6">
    <source>
        <dbReference type="Proteomes" id="UP000199656"/>
    </source>
</evidence>
<evidence type="ECO:0000256" key="2">
    <source>
        <dbReference type="ARBA" id="ARBA00023125"/>
    </source>
</evidence>
<feature type="domain" description="HTH araC/xylS-type" evidence="4">
    <location>
        <begin position="172"/>
        <end position="270"/>
    </location>
</feature>
<dbReference type="STRING" id="408074.SAMN05660909_01932"/>
<organism evidence="5 6">
    <name type="scientific">Chitinophaga terrae</name>
    <name type="common">ex Kim and Jung 2007</name>
    <dbReference type="NCBI Taxonomy" id="408074"/>
    <lineage>
        <taxon>Bacteria</taxon>
        <taxon>Pseudomonadati</taxon>
        <taxon>Bacteroidota</taxon>
        <taxon>Chitinophagia</taxon>
        <taxon>Chitinophagales</taxon>
        <taxon>Chitinophagaceae</taxon>
        <taxon>Chitinophaga</taxon>
    </lineage>
</organism>
<dbReference type="Pfam" id="PF02311">
    <property type="entry name" value="AraC_binding"/>
    <property type="match status" value="1"/>
</dbReference>
<dbReference type="SMART" id="SM00342">
    <property type="entry name" value="HTH_ARAC"/>
    <property type="match status" value="1"/>
</dbReference>
<protein>
    <submittedName>
        <fullName evidence="5">Transcriptional regulator, AraC family</fullName>
    </submittedName>
</protein>
<dbReference type="GO" id="GO:0043565">
    <property type="term" value="F:sequence-specific DNA binding"/>
    <property type="evidence" value="ECO:0007669"/>
    <property type="project" value="InterPro"/>
</dbReference>
<keyword evidence="3" id="KW-0804">Transcription</keyword>
<evidence type="ECO:0000313" key="5">
    <source>
        <dbReference type="EMBL" id="SEA43998.1"/>
    </source>
</evidence>
<dbReference type="InterPro" id="IPR003313">
    <property type="entry name" value="AraC-bd"/>
</dbReference>
<dbReference type="SUPFAM" id="SSF51182">
    <property type="entry name" value="RmlC-like cupins"/>
    <property type="match status" value="1"/>
</dbReference>
<keyword evidence="2" id="KW-0238">DNA-binding</keyword>
<dbReference type="InterPro" id="IPR011051">
    <property type="entry name" value="RmlC_Cupin_sf"/>
</dbReference>
<dbReference type="Gene3D" id="2.60.120.10">
    <property type="entry name" value="Jelly Rolls"/>
    <property type="match status" value="1"/>
</dbReference>
<evidence type="ECO:0000256" key="3">
    <source>
        <dbReference type="ARBA" id="ARBA00023163"/>
    </source>
</evidence>
<reference evidence="6" key="1">
    <citation type="submission" date="2016-10" db="EMBL/GenBank/DDBJ databases">
        <authorList>
            <person name="Varghese N."/>
            <person name="Submissions S."/>
        </authorList>
    </citation>
    <scope>NUCLEOTIDE SEQUENCE [LARGE SCALE GENOMIC DNA]</scope>
    <source>
        <strain evidence="6">DSM 23920</strain>
    </source>
</reference>
<sequence>MLEPAKMENPITEQIFAEVDAIPESTYVWHWKTEHHFSFHKHNKGQLTYVEGGVAFLYTRDKTYFLPARHYMWVPAGVEHYFVHRYPANYVRNIYFYAEPGDNDDPFYSKTGSYPVNNLLLEMILYTGQWDGHITPGDKRFTFLKAMKEMLPEISKTPLPINLPTTDHPRLQPVLRYIHENLAENLTLDVIGHEFSLSERTLTRLFRNTMDISFFQYLKLARMIRALGYLLETRKTVNEIAWDTGYNSVSAFSNTFYKLIGKRPSEFQHKDQREPEEPDITL</sequence>
<dbReference type="Pfam" id="PF12833">
    <property type="entry name" value="HTH_18"/>
    <property type="match status" value="1"/>
</dbReference>
<dbReference type="PANTHER" id="PTHR11019">
    <property type="entry name" value="HTH-TYPE TRANSCRIPTIONAL REGULATOR NIMR"/>
    <property type="match status" value="1"/>
</dbReference>
<dbReference type="InterPro" id="IPR009057">
    <property type="entry name" value="Homeodomain-like_sf"/>
</dbReference>
<keyword evidence="6" id="KW-1185">Reference proteome</keyword>
<dbReference type="InterPro" id="IPR018060">
    <property type="entry name" value="HTH_AraC"/>
</dbReference>
<dbReference type="InterPro" id="IPR014710">
    <property type="entry name" value="RmlC-like_jellyroll"/>
</dbReference>
<dbReference type="GO" id="GO:0003700">
    <property type="term" value="F:DNA-binding transcription factor activity"/>
    <property type="evidence" value="ECO:0007669"/>
    <property type="project" value="InterPro"/>
</dbReference>
<dbReference type="EMBL" id="FNRL01000007">
    <property type="protein sequence ID" value="SEA43998.1"/>
    <property type="molecule type" value="Genomic_DNA"/>
</dbReference>
<dbReference type="Proteomes" id="UP000199656">
    <property type="component" value="Unassembled WGS sequence"/>
</dbReference>
<dbReference type="SUPFAM" id="SSF46689">
    <property type="entry name" value="Homeodomain-like"/>
    <property type="match status" value="2"/>
</dbReference>
<keyword evidence="1" id="KW-0805">Transcription regulation</keyword>
<accession>A0A1H4B7R1</accession>
<evidence type="ECO:0000256" key="1">
    <source>
        <dbReference type="ARBA" id="ARBA00023015"/>
    </source>
</evidence>
<proteinExistence type="predicted"/>
<gene>
    <name evidence="5" type="ORF">SAMN05660909_01932</name>
</gene>
<dbReference type="PROSITE" id="PS01124">
    <property type="entry name" value="HTH_ARAC_FAMILY_2"/>
    <property type="match status" value="1"/>
</dbReference>
<dbReference type="Gene3D" id="1.10.10.60">
    <property type="entry name" value="Homeodomain-like"/>
    <property type="match status" value="2"/>
</dbReference>
<dbReference type="PANTHER" id="PTHR11019:SF199">
    <property type="entry name" value="HTH-TYPE TRANSCRIPTIONAL REGULATOR NIMR"/>
    <property type="match status" value="1"/>
</dbReference>
<name>A0A1H4B7R1_9BACT</name>
<dbReference type="AlphaFoldDB" id="A0A1H4B7R1"/>
<evidence type="ECO:0000259" key="4">
    <source>
        <dbReference type="PROSITE" id="PS01124"/>
    </source>
</evidence>